<dbReference type="AlphaFoldDB" id="A0A9W9HRD5"/>
<comment type="caution">
    <text evidence="1">The sequence shown here is derived from an EMBL/GenBank/DDBJ whole genome shotgun (WGS) entry which is preliminary data.</text>
</comment>
<reference evidence="1" key="1">
    <citation type="submission" date="2022-11" db="EMBL/GenBank/DDBJ databases">
        <authorList>
            <person name="Petersen C."/>
        </authorList>
    </citation>
    <scope>NUCLEOTIDE SEQUENCE</scope>
    <source>
        <strain evidence="1">IBT 26290</strain>
    </source>
</reference>
<dbReference type="RefSeq" id="XP_056539339.1">
    <property type="nucleotide sequence ID" value="XM_056691633.1"/>
</dbReference>
<protein>
    <submittedName>
        <fullName evidence="1">Integral membrane protein</fullName>
    </submittedName>
</protein>
<dbReference type="OrthoDB" id="428577at2759"/>
<evidence type="ECO:0000313" key="1">
    <source>
        <dbReference type="EMBL" id="KAJ5153031.1"/>
    </source>
</evidence>
<organism evidence="1 2">
    <name type="scientific">Penicillium canariense</name>
    <dbReference type="NCBI Taxonomy" id="189055"/>
    <lineage>
        <taxon>Eukaryota</taxon>
        <taxon>Fungi</taxon>
        <taxon>Dikarya</taxon>
        <taxon>Ascomycota</taxon>
        <taxon>Pezizomycotina</taxon>
        <taxon>Eurotiomycetes</taxon>
        <taxon>Eurotiomycetidae</taxon>
        <taxon>Eurotiales</taxon>
        <taxon>Aspergillaceae</taxon>
        <taxon>Penicillium</taxon>
    </lineage>
</organism>
<gene>
    <name evidence="1" type="ORF">N7482_009509</name>
</gene>
<dbReference type="GeneID" id="81430809"/>
<keyword evidence="2" id="KW-1185">Reference proteome</keyword>
<name>A0A9W9HRD5_9EURO</name>
<reference evidence="1" key="2">
    <citation type="journal article" date="2023" name="IMA Fungus">
        <title>Comparative genomic study of the Penicillium genus elucidates a diverse pangenome and 15 lateral gene transfer events.</title>
        <authorList>
            <person name="Petersen C."/>
            <person name="Sorensen T."/>
            <person name="Nielsen M.R."/>
            <person name="Sondergaard T.E."/>
            <person name="Sorensen J.L."/>
            <person name="Fitzpatrick D.A."/>
            <person name="Frisvad J.C."/>
            <person name="Nielsen K.L."/>
        </authorList>
    </citation>
    <scope>NUCLEOTIDE SEQUENCE</scope>
    <source>
        <strain evidence="1">IBT 26290</strain>
    </source>
</reference>
<dbReference type="Proteomes" id="UP001149163">
    <property type="component" value="Unassembled WGS sequence"/>
</dbReference>
<proteinExistence type="predicted"/>
<accession>A0A9W9HRD5</accession>
<sequence>MLSKDENKSVKVVVGKLKSEDDSQQNKTLEILDAFHPCKEVEVVSDKSAADETHIHLDEPLQAYSNRGQEVKFELQDGSERAYPGRGPSSLRVDDNLELIFHRTVRMPDDDRLHSLPASVGKFPLYNTADYVDRLPENIAAKGGIFLPMWQREALWIELSSPRRPAYNDYSVPTYAIRVYVGQINAVSGKSMTEERGATWAQDYLIFPGQAWIDGICVAPGVVRQFVAMPLGSGYTVEGQKTGEEKHGGLQIEVIPAYRRGSHKWLTMTEEQALRNRGLYLNETKTPNELGLHTGAKLRAYPPVPTYRKPVEVGDLLKETDGSGDDVAFLEVRPYSISDTPNSLS</sequence>
<evidence type="ECO:0000313" key="2">
    <source>
        <dbReference type="Proteomes" id="UP001149163"/>
    </source>
</evidence>
<dbReference type="EMBL" id="JAPQKN010000007">
    <property type="protein sequence ID" value="KAJ5153031.1"/>
    <property type="molecule type" value="Genomic_DNA"/>
</dbReference>